<sequence length="123" mass="14220">MPSDDEKEGSCDSDFDPIKENIKELNDDVKIEYFVTRKRKRSHSPKRRSRKESIESSLTKIMNAFVESSKRRSELLNQKLLASCQPCGETSSTDGNTLLKESIWREIFLNMPLNRQRGVVLNL</sequence>
<accession>A0AAV3QPI1</accession>
<dbReference type="AlphaFoldDB" id="A0AAV3QPI1"/>
<dbReference type="EMBL" id="BAABME010005182">
    <property type="protein sequence ID" value="GAA0164882.1"/>
    <property type="molecule type" value="Genomic_DNA"/>
</dbReference>
<evidence type="ECO:0000313" key="1">
    <source>
        <dbReference type="EMBL" id="GAA0164882.1"/>
    </source>
</evidence>
<proteinExistence type="predicted"/>
<evidence type="ECO:0000313" key="2">
    <source>
        <dbReference type="Proteomes" id="UP001454036"/>
    </source>
</evidence>
<reference evidence="1 2" key="1">
    <citation type="submission" date="2024-01" db="EMBL/GenBank/DDBJ databases">
        <title>The complete chloroplast genome sequence of Lithospermum erythrorhizon: insights into the phylogenetic relationship among Boraginaceae species and the maternal lineages of purple gromwells.</title>
        <authorList>
            <person name="Okada T."/>
            <person name="Watanabe K."/>
        </authorList>
    </citation>
    <scope>NUCLEOTIDE SEQUENCE [LARGE SCALE GENOMIC DNA]</scope>
</reference>
<protein>
    <submittedName>
        <fullName evidence="1">Uncharacterized protein</fullName>
    </submittedName>
</protein>
<gene>
    <name evidence="1" type="ORF">LIER_20417</name>
</gene>
<keyword evidence="2" id="KW-1185">Reference proteome</keyword>
<name>A0AAV3QPI1_LITER</name>
<comment type="caution">
    <text evidence="1">The sequence shown here is derived from an EMBL/GenBank/DDBJ whole genome shotgun (WGS) entry which is preliminary data.</text>
</comment>
<organism evidence="1 2">
    <name type="scientific">Lithospermum erythrorhizon</name>
    <name type="common">Purple gromwell</name>
    <name type="synonym">Lithospermum officinale var. erythrorhizon</name>
    <dbReference type="NCBI Taxonomy" id="34254"/>
    <lineage>
        <taxon>Eukaryota</taxon>
        <taxon>Viridiplantae</taxon>
        <taxon>Streptophyta</taxon>
        <taxon>Embryophyta</taxon>
        <taxon>Tracheophyta</taxon>
        <taxon>Spermatophyta</taxon>
        <taxon>Magnoliopsida</taxon>
        <taxon>eudicotyledons</taxon>
        <taxon>Gunneridae</taxon>
        <taxon>Pentapetalae</taxon>
        <taxon>asterids</taxon>
        <taxon>lamiids</taxon>
        <taxon>Boraginales</taxon>
        <taxon>Boraginaceae</taxon>
        <taxon>Boraginoideae</taxon>
        <taxon>Lithospermeae</taxon>
        <taxon>Lithospermum</taxon>
    </lineage>
</organism>
<dbReference type="Proteomes" id="UP001454036">
    <property type="component" value="Unassembled WGS sequence"/>
</dbReference>